<comment type="caution">
    <text evidence="6">The sequence shown here is derived from an EMBL/GenBank/DDBJ whole genome shotgun (WGS) entry which is preliminary data.</text>
</comment>
<protein>
    <submittedName>
        <fullName evidence="6">Penicillin-binding protein 2</fullName>
    </submittedName>
</protein>
<feature type="domain" description="Penicillin-binding protein transpeptidase" evidence="4">
    <location>
        <begin position="277"/>
        <end position="595"/>
    </location>
</feature>
<dbReference type="InterPro" id="IPR005311">
    <property type="entry name" value="PBP_dimer"/>
</dbReference>
<proteinExistence type="inferred from homology"/>
<name>A0A7X0RXG7_9BACL</name>
<dbReference type="InterPro" id="IPR012338">
    <property type="entry name" value="Beta-lactam/transpept-like"/>
</dbReference>
<dbReference type="PANTHER" id="PTHR30627:SF24">
    <property type="entry name" value="PENICILLIN-BINDING PROTEIN 4B"/>
    <property type="match status" value="1"/>
</dbReference>
<feature type="domain" description="Penicillin-binding protein dimerisation" evidence="5">
    <location>
        <begin position="61"/>
        <end position="227"/>
    </location>
</feature>
<keyword evidence="3" id="KW-0472">Membrane</keyword>
<dbReference type="GO" id="GO:0071555">
    <property type="term" value="P:cell wall organization"/>
    <property type="evidence" value="ECO:0007669"/>
    <property type="project" value="TreeGrafter"/>
</dbReference>
<evidence type="ECO:0000256" key="3">
    <source>
        <dbReference type="ARBA" id="ARBA00023136"/>
    </source>
</evidence>
<dbReference type="InterPro" id="IPR050515">
    <property type="entry name" value="Beta-lactam/transpept"/>
</dbReference>
<dbReference type="InterPro" id="IPR036138">
    <property type="entry name" value="PBP_dimer_sf"/>
</dbReference>
<dbReference type="RefSeq" id="WP_185671762.1">
    <property type="nucleotide sequence ID" value="NZ_JACJVP010000042.1"/>
</dbReference>
<dbReference type="GO" id="GO:0005886">
    <property type="term" value="C:plasma membrane"/>
    <property type="evidence" value="ECO:0007669"/>
    <property type="project" value="TreeGrafter"/>
</dbReference>
<reference evidence="6 7" key="1">
    <citation type="submission" date="2020-08" db="EMBL/GenBank/DDBJ databases">
        <title>Cohnella phylogeny.</title>
        <authorList>
            <person name="Dunlap C."/>
        </authorList>
    </citation>
    <scope>NUCLEOTIDE SEQUENCE [LARGE SCALE GENOMIC DNA]</scope>
    <source>
        <strain evidence="6 7">DSM 28246</strain>
    </source>
</reference>
<sequence length="617" mass="66041">MNRLIPLRLFKVMLLLAAAFGIMEARLAWVQLGGMGRVERADAGLDRQAFLQRSDELTLDSGRGQFYDRNGRPMTGETVRALAAFPTGGMPRGTAGQVARLAELLGADADTLTGWLNGIRTPDVWRENGSKRVLALTTSQAEAIAGMDLTGVTAIPYRDRYPSGAGWSPLQAIGYVSQYPDRLKRLYGEQLAKRRMKETDLTGGAGLELSLDRLIQGVGETKAIEMTDAARRPLAGLGLRVYTPTNPHYPLQVKTTIDLSIQQAVEGVLRKHGIKEGAAVVLDARNADVLAMVSLPAFDPTRIGAPRTDETNHALIAVPPGSVFKTVTLAAALEAGVTTLQERFRCDGDYGRYGLHCWREGGHGISTVEQAFAESCNVVFAALAERLDPRQLQETADKMGLGRQIGWHASAFVDGKPLRLLEEEQAGSIFASVEAGRDGGVRTGTGIGQRDVRITPLQAANLAVTLLNGGRVLSPRLASEIRYADGGLFAALPAQTAPSAYGSIRPQTAAAILQGMRAVVTEGTAEHALKDAKWALAGKSGTAELGDGKPARNDHWFVGYGPADGKARYAVSILLENQPAGVRNRASAVFGEVMEALRQLDPKAAPRSAKRESAPVR</sequence>
<dbReference type="Pfam" id="PF03717">
    <property type="entry name" value="PBP_dimer"/>
    <property type="match status" value="1"/>
</dbReference>
<gene>
    <name evidence="6" type="ORF">H7C19_24805</name>
</gene>
<evidence type="ECO:0000313" key="7">
    <source>
        <dbReference type="Proteomes" id="UP000547209"/>
    </source>
</evidence>
<evidence type="ECO:0000256" key="2">
    <source>
        <dbReference type="ARBA" id="ARBA00007171"/>
    </source>
</evidence>
<dbReference type="PANTHER" id="PTHR30627">
    <property type="entry name" value="PEPTIDOGLYCAN D,D-TRANSPEPTIDASE"/>
    <property type="match status" value="1"/>
</dbReference>
<dbReference type="Gene3D" id="3.40.710.10">
    <property type="entry name" value="DD-peptidase/beta-lactamase superfamily"/>
    <property type="match status" value="1"/>
</dbReference>
<evidence type="ECO:0000313" key="6">
    <source>
        <dbReference type="EMBL" id="MBB6673909.1"/>
    </source>
</evidence>
<organism evidence="6 7">
    <name type="scientific">Cohnella nanjingensis</name>
    <dbReference type="NCBI Taxonomy" id="1387779"/>
    <lineage>
        <taxon>Bacteria</taxon>
        <taxon>Bacillati</taxon>
        <taxon>Bacillota</taxon>
        <taxon>Bacilli</taxon>
        <taxon>Bacillales</taxon>
        <taxon>Paenibacillaceae</taxon>
        <taxon>Cohnella</taxon>
    </lineage>
</organism>
<dbReference type="Pfam" id="PF00905">
    <property type="entry name" value="Transpeptidase"/>
    <property type="match status" value="1"/>
</dbReference>
<dbReference type="InterPro" id="IPR001460">
    <property type="entry name" value="PCN-bd_Tpept"/>
</dbReference>
<comment type="subcellular location">
    <subcellularLocation>
        <location evidence="1">Membrane</location>
    </subcellularLocation>
</comment>
<dbReference type="SUPFAM" id="SSF56601">
    <property type="entry name" value="beta-lactamase/transpeptidase-like"/>
    <property type="match status" value="1"/>
</dbReference>
<evidence type="ECO:0000259" key="5">
    <source>
        <dbReference type="Pfam" id="PF03717"/>
    </source>
</evidence>
<dbReference type="Gene3D" id="3.90.1310.10">
    <property type="entry name" value="Penicillin-binding protein 2a (Domain 2)"/>
    <property type="match status" value="1"/>
</dbReference>
<evidence type="ECO:0000256" key="1">
    <source>
        <dbReference type="ARBA" id="ARBA00004370"/>
    </source>
</evidence>
<dbReference type="AlphaFoldDB" id="A0A7X0RXG7"/>
<accession>A0A7X0RXG7</accession>
<dbReference type="SUPFAM" id="SSF56519">
    <property type="entry name" value="Penicillin binding protein dimerisation domain"/>
    <property type="match status" value="1"/>
</dbReference>
<keyword evidence="7" id="KW-1185">Reference proteome</keyword>
<evidence type="ECO:0000259" key="4">
    <source>
        <dbReference type="Pfam" id="PF00905"/>
    </source>
</evidence>
<dbReference type="GO" id="GO:0008658">
    <property type="term" value="F:penicillin binding"/>
    <property type="evidence" value="ECO:0007669"/>
    <property type="project" value="InterPro"/>
</dbReference>
<dbReference type="EMBL" id="JACJVP010000042">
    <property type="protein sequence ID" value="MBB6673909.1"/>
    <property type="molecule type" value="Genomic_DNA"/>
</dbReference>
<dbReference type="Proteomes" id="UP000547209">
    <property type="component" value="Unassembled WGS sequence"/>
</dbReference>
<dbReference type="GO" id="GO:0071972">
    <property type="term" value="F:peptidoglycan L,D-transpeptidase activity"/>
    <property type="evidence" value="ECO:0007669"/>
    <property type="project" value="TreeGrafter"/>
</dbReference>
<comment type="similarity">
    <text evidence="2">Belongs to the transpeptidase family.</text>
</comment>